<dbReference type="RefSeq" id="WP_209023194.1">
    <property type="nucleotide sequence ID" value="NZ_JAATJE010000001.1"/>
</dbReference>
<keyword evidence="1" id="KW-0812">Transmembrane</keyword>
<organism evidence="2 3">
    <name type="scientific">Sphingomonas jejuensis</name>
    <dbReference type="NCBI Taxonomy" id="904715"/>
    <lineage>
        <taxon>Bacteria</taxon>
        <taxon>Pseudomonadati</taxon>
        <taxon>Pseudomonadota</taxon>
        <taxon>Alphaproteobacteria</taxon>
        <taxon>Sphingomonadales</taxon>
        <taxon>Sphingomonadaceae</taxon>
        <taxon>Sphingomonas</taxon>
    </lineage>
</organism>
<evidence type="ECO:0000313" key="3">
    <source>
        <dbReference type="Proteomes" id="UP000734218"/>
    </source>
</evidence>
<proteinExistence type="predicted"/>
<evidence type="ECO:0008006" key="4">
    <source>
        <dbReference type="Google" id="ProtNLM"/>
    </source>
</evidence>
<reference evidence="2 3" key="1">
    <citation type="submission" date="2020-03" db="EMBL/GenBank/DDBJ databases">
        <title>Genomic Encyclopedia of Type Strains, Phase IV (KMG-IV): sequencing the most valuable type-strain genomes for metagenomic binning, comparative biology and taxonomic classification.</title>
        <authorList>
            <person name="Goeker M."/>
        </authorList>
    </citation>
    <scope>NUCLEOTIDE SEQUENCE [LARGE SCALE GENOMIC DNA]</scope>
    <source>
        <strain evidence="2 3">DSM 27651</strain>
    </source>
</reference>
<protein>
    <recommendedName>
        <fullName evidence="4">PilZ domain-containing protein</fullName>
    </recommendedName>
</protein>
<dbReference type="EMBL" id="JAATJE010000001">
    <property type="protein sequence ID" value="NJC33649.1"/>
    <property type="molecule type" value="Genomic_DNA"/>
</dbReference>
<keyword evidence="1" id="KW-0472">Membrane</keyword>
<comment type="caution">
    <text evidence="2">The sequence shown here is derived from an EMBL/GenBank/DDBJ whole genome shotgun (WGS) entry which is preliminary data.</text>
</comment>
<feature type="transmembrane region" description="Helical" evidence="1">
    <location>
        <begin position="129"/>
        <end position="148"/>
    </location>
</feature>
<dbReference type="Proteomes" id="UP000734218">
    <property type="component" value="Unassembled WGS sequence"/>
</dbReference>
<accession>A0ABX0XK98</accession>
<keyword evidence="1" id="KW-1133">Transmembrane helix</keyword>
<evidence type="ECO:0000256" key="1">
    <source>
        <dbReference type="SAM" id="Phobius"/>
    </source>
</evidence>
<gene>
    <name evidence="2" type="ORF">GGR88_001123</name>
</gene>
<dbReference type="SUPFAM" id="SSF141371">
    <property type="entry name" value="PilZ domain-like"/>
    <property type="match status" value="1"/>
</dbReference>
<name>A0ABX0XK98_9SPHN</name>
<evidence type="ECO:0000313" key="2">
    <source>
        <dbReference type="EMBL" id="NJC33649.1"/>
    </source>
</evidence>
<sequence length="170" mass="18668">MNLRPREARRKVLIPSRMRLGADWVDVCIHNMSSFGMLVGGDDAPAAGSYVDIRRGTHVIIGRVVWRKDRFFGVRTQDRLDIDSIVNEPRLAKRPQAQQTPAERRTQSRLLAEAVIADRVEKSRKLSSALQFGLMVLAGLAVSAIAATEVYEVLAKPFASVGSAIGGGDR</sequence>
<keyword evidence="3" id="KW-1185">Reference proteome</keyword>